<sequence length="828" mass="89639">MTHQFPPTSQPGKTSAATQPAAAPQGALEEEDYSGDFTADTEDDRIEADRVNGPRATPQTLSGQEGRSDSQDVTEGVSSDKGELTSEGSSPRGGPGEEECGPGGKDSAEVSADANNKSRSKDSSGGGGESQANKKGKPRKQFTMTKKKMEVIDHKLPNTKVTSRLADYINTPPPAKPKEEKEKEKKEKFSKNAKNKMKKNVSETPKSKLDTGRTSFSSSTAPDGGNSRDAGGEKVGDRDEGADKTEKNQKPEKIVVEKPKPKPVKRTPPKSKWGDIMSQISTSKDTAKPKPKSEIKSSLAAYLNTPPPQAPPNTEANSVAVNNAKNEQQNQSQAHKFKSRIKPLPPPPPKIDLSKVKSKLGVPTAASAHKVVKRDSSPATHSNKAGVQISRDNSPATGKANNNKKKNKKTSQSEGSVVLSRQTSISALSSARSSRTDLSLCGEGKRKEEEGKEGEEKEEGENQHKQKEEDEEEGEDGKPEAEGVSEGAPSKRGSVDQGRKDRRLSTNSIKSDHSEKSKQRDQVKEQSRGRRSQIKSTIPPFTPVKVPSRALELKQGGRASSASSQRSSTSPTPLILKPIKPKTTTNATSNNPRTIVINAKPVWGAGKSPTTLTIKGRDPSGNRSRKSNVNGTAKGAPPSSAPNAPRGGPTPSSAPRGTSTTSSQKEIVRLESLCEARTKELSQARMQLRATTQAFDAMSVVVNYCCVELDAFECPTLALKLETVQRQLKDCLTQIADLTSEKDALDKNLSEISQQKEEASKLEQEARHKAQADREDHEKVQKDMEDTHNAALTAQRDELTKQHNEAVKKLHDFHDKQIDLQKQAFDRQ</sequence>
<feature type="compositionally biased region" description="Polar residues" evidence="1">
    <location>
        <begin position="212"/>
        <end position="221"/>
    </location>
</feature>
<dbReference type="RefSeq" id="XP_035829240.1">
    <property type="nucleotide sequence ID" value="XM_035973347.1"/>
</dbReference>
<feature type="compositionally biased region" description="Polar residues" evidence="1">
    <location>
        <begin position="1"/>
        <end position="15"/>
    </location>
</feature>
<proteinExistence type="predicted"/>
<feature type="compositionally biased region" description="Low complexity" evidence="1">
    <location>
        <begin position="556"/>
        <end position="585"/>
    </location>
</feature>
<name>A0ABM1W3J7_APLCA</name>
<reference evidence="3" key="1">
    <citation type="submission" date="2025-08" db="UniProtKB">
        <authorList>
            <consortium name="RefSeq"/>
        </authorList>
    </citation>
    <scope>IDENTIFICATION</scope>
</reference>
<feature type="compositionally biased region" description="Basic and acidic residues" evidence="1">
    <location>
        <begin position="230"/>
        <end position="260"/>
    </location>
</feature>
<feature type="region of interest" description="Disordered" evidence="1">
    <location>
        <begin position="755"/>
        <end position="802"/>
    </location>
</feature>
<feature type="compositionally biased region" description="Acidic residues" evidence="1">
    <location>
        <begin position="28"/>
        <end position="46"/>
    </location>
</feature>
<evidence type="ECO:0000313" key="2">
    <source>
        <dbReference type="Proteomes" id="UP000694888"/>
    </source>
</evidence>
<feature type="compositionally biased region" description="Basic and acidic residues" evidence="1">
    <location>
        <begin position="176"/>
        <end position="190"/>
    </location>
</feature>
<feature type="compositionally biased region" description="Polar residues" evidence="1">
    <location>
        <begin position="410"/>
        <end position="422"/>
    </location>
</feature>
<feature type="compositionally biased region" description="Low complexity" evidence="1">
    <location>
        <begin position="423"/>
        <end position="439"/>
    </location>
</feature>
<feature type="compositionally biased region" description="Polar residues" evidence="1">
    <location>
        <begin position="312"/>
        <end position="334"/>
    </location>
</feature>
<accession>A0ABM1W3J7</accession>
<evidence type="ECO:0000313" key="3">
    <source>
        <dbReference type="RefSeq" id="XP_035829240.1"/>
    </source>
</evidence>
<feature type="non-terminal residue" evidence="3">
    <location>
        <position position="828"/>
    </location>
</feature>
<dbReference type="GeneID" id="101863559"/>
<feature type="compositionally biased region" description="Polar residues" evidence="1">
    <location>
        <begin position="57"/>
        <end position="77"/>
    </location>
</feature>
<evidence type="ECO:0000256" key="1">
    <source>
        <dbReference type="SAM" id="MobiDB-lite"/>
    </source>
</evidence>
<feature type="compositionally biased region" description="Low complexity" evidence="1">
    <location>
        <begin position="16"/>
        <end position="27"/>
    </location>
</feature>
<feature type="region of interest" description="Disordered" evidence="1">
    <location>
        <begin position="1"/>
        <end position="665"/>
    </location>
</feature>
<feature type="compositionally biased region" description="Basic and acidic residues" evidence="1">
    <location>
        <begin position="510"/>
        <end position="528"/>
    </location>
</feature>
<gene>
    <name evidence="3" type="primary">LOC101863559</name>
</gene>
<feature type="compositionally biased region" description="Basic and acidic residues" evidence="1">
    <location>
        <begin position="285"/>
        <end position="295"/>
    </location>
</feature>
<organism evidence="2 3">
    <name type="scientific">Aplysia californica</name>
    <name type="common">California sea hare</name>
    <dbReference type="NCBI Taxonomy" id="6500"/>
    <lineage>
        <taxon>Eukaryota</taxon>
        <taxon>Metazoa</taxon>
        <taxon>Spiralia</taxon>
        <taxon>Lophotrochozoa</taxon>
        <taxon>Mollusca</taxon>
        <taxon>Gastropoda</taxon>
        <taxon>Heterobranchia</taxon>
        <taxon>Euthyneura</taxon>
        <taxon>Tectipleura</taxon>
        <taxon>Aplysiida</taxon>
        <taxon>Aplysioidea</taxon>
        <taxon>Aplysiidae</taxon>
        <taxon>Aplysia</taxon>
    </lineage>
</organism>
<feature type="compositionally biased region" description="Polar residues" evidence="1">
    <location>
        <begin position="377"/>
        <end position="396"/>
    </location>
</feature>
<feature type="compositionally biased region" description="Basic and acidic residues" evidence="1">
    <location>
        <begin position="147"/>
        <end position="156"/>
    </location>
</feature>
<keyword evidence="2" id="KW-1185">Reference proteome</keyword>
<feature type="compositionally biased region" description="Polar residues" evidence="1">
    <location>
        <begin position="650"/>
        <end position="665"/>
    </location>
</feature>
<dbReference type="Proteomes" id="UP000694888">
    <property type="component" value="Unplaced"/>
</dbReference>
<protein>
    <submittedName>
        <fullName evidence="3">Nucleolar and coiled-body phosphoprotein 1</fullName>
    </submittedName>
</protein>
<feature type="compositionally biased region" description="Basic and acidic residues" evidence="1">
    <location>
        <begin position="755"/>
        <end position="788"/>
    </location>
</feature>